<gene>
    <name evidence="2" type="ORF">PMEA_00003458</name>
</gene>
<sequence length="159" mass="18453">MFVMFYLNIFYLPVLKQVVGQHKMWNDVMFWFSQMIFYNAYIPLLIRQANDVQENPGSTKFDVIDPTRTICADYSQGNEALFGENAGVVPFEIKGVFVRDNELELQSVHERVNESEESREKRLAQQHLNREKKLAIESSESRKKEAGNPISVSKTKNCK</sequence>
<dbReference type="AlphaFoldDB" id="A0AAU9Y2H8"/>
<proteinExistence type="predicted"/>
<reference evidence="2 3" key="1">
    <citation type="submission" date="2022-05" db="EMBL/GenBank/DDBJ databases">
        <authorList>
            <consortium name="Genoscope - CEA"/>
            <person name="William W."/>
        </authorList>
    </citation>
    <scope>NUCLEOTIDE SEQUENCE [LARGE SCALE GENOMIC DNA]</scope>
</reference>
<name>A0AAU9Y2H8_9CNID</name>
<evidence type="ECO:0000313" key="3">
    <source>
        <dbReference type="Proteomes" id="UP001159428"/>
    </source>
</evidence>
<dbReference type="Proteomes" id="UP001159428">
    <property type="component" value="Unassembled WGS sequence"/>
</dbReference>
<protein>
    <submittedName>
        <fullName evidence="2">Uncharacterized protein</fullName>
    </submittedName>
</protein>
<feature type="region of interest" description="Disordered" evidence="1">
    <location>
        <begin position="116"/>
        <end position="159"/>
    </location>
</feature>
<comment type="caution">
    <text evidence="2">The sequence shown here is derived from an EMBL/GenBank/DDBJ whole genome shotgun (WGS) entry which is preliminary data.</text>
</comment>
<evidence type="ECO:0000313" key="2">
    <source>
        <dbReference type="EMBL" id="CAH3165366.1"/>
    </source>
</evidence>
<feature type="compositionally biased region" description="Basic and acidic residues" evidence="1">
    <location>
        <begin position="116"/>
        <end position="146"/>
    </location>
</feature>
<evidence type="ECO:0000256" key="1">
    <source>
        <dbReference type="SAM" id="MobiDB-lite"/>
    </source>
</evidence>
<dbReference type="EMBL" id="CALNXJ010000116">
    <property type="protein sequence ID" value="CAH3165366.1"/>
    <property type="molecule type" value="Genomic_DNA"/>
</dbReference>
<feature type="compositionally biased region" description="Polar residues" evidence="1">
    <location>
        <begin position="150"/>
        <end position="159"/>
    </location>
</feature>
<organism evidence="2 3">
    <name type="scientific">Pocillopora meandrina</name>
    <dbReference type="NCBI Taxonomy" id="46732"/>
    <lineage>
        <taxon>Eukaryota</taxon>
        <taxon>Metazoa</taxon>
        <taxon>Cnidaria</taxon>
        <taxon>Anthozoa</taxon>
        <taxon>Hexacorallia</taxon>
        <taxon>Scleractinia</taxon>
        <taxon>Astrocoeniina</taxon>
        <taxon>Pocilloporidae</taxon>
        <taxon>Pocillopora</taxon>
    </lineage>
</organism>
<accession>A0AAU9Y2H8</accession>
<keyword evidence="3" id="KW-1185">Reference proteome</keyword>